<organism evidence="1 2">
    <name type="scientific">Reticulomyxa filosa</name>
    <dbReference type="NCBI Taxonomy" id="46433"/>
    <lineage>
        <taxon>Eukaryota</taxon>
        <taxon>Sar</taxon>
        <taxon>Rhizaria</taxon>
        <taxon>Retaria</taxon>
        <taxon>Foraminifera</taxon>
        <taxon>Monothalamids</taxon>
        <taxon>Reticulomyxidae</taxon>
        <taxon>Reticulomyxa</taxon>
    </lineage>
</organism>
<sequence>MGTASSSARVSDQVRRKRREVEEQRTKIVARTRYIEWWKKQGLVTDDKDASPVLSYIVSRLKNLQCPIPEDLFLDAYILDKNLIQTTLLELTTKVFTSPINKEHYENFTVFHQTFFLFLFGQAIRILFFNLNSHQKFASIGTYITLSNLVRKGDPSNSNKIQAKKNEVFVSLLVRDLQNSVRARIKGSVGAVSQVEGNRRL</sequence>
<evidence type="ECO:0000313" key="1">
    <source>
        <dbReference type="EMBL" id="ETO29422.1"/>
    </source>
</evidence>
<keyword evidence="2" id="KW-1185">Reference proteome</keyword>
<gene>
    <name evidence="1" type="ORF">RFI_07697</name>
</gene>
<dbReference type="Proteomes" id="UP000023152">
    <property type="component" value="Unassembled WGS sequence"/>
</dbReference>
<dbReference type="EMBL" id="ASPP01006071">
    <property type="protein sequence ID" value="ETO29422.1"/>
    <property type="molecule type" value="Genomic_DNA"/>
</dbReference>
<name>X6NVY5_RETFI</name>
<accession>X6NVY5</accession>
<dbReference type="AlphaFoldDB" id="X6NVY5"/>
<evidence type="ECO:0000313" key="2">
    <source>
        <dbReference type="Proteomes" id="UP000023152"/>
    </source>
</evidence>
<reference evidence="1 2" key="1">
    <citation type="journal article" date="2013" name="Curr. Biol.">
        <title>The Genome of the Foraminiferan Reticulomyxa filosa.</title>
        <authorList>
            <person name="Glockner G."/>
            <person name="Hulsmann N."/>
            <person name="Schleicher M."/>
            <person name="Noegel A.A."/>
            <person name="Eichinger L."/>
            <person name="Gallinger C."/>
            <person name="Pawlowski J."/>
            <person name="Sierra R."/>
            <person name="Euteneuer U."/>
            <person name="Pillet L."/>
            <person name="Moustafa A."/>
            <person name="Platzer M."/>
            <person name="Groth M."/>
            <person name="Szafranski K."/>
            <person name="Schliwa M."/>
        </authorList>
    </citation>
    <scope>NUCLEOTIDE SEQUENCE [LARGE SCALE GENOMIC DNA]</scope>
</reference>
<protein>
    <submittedName>
        <fullName evidence="1">Uncharacterized protein</fullName>
    </submittedName>
</protein>
<comment type="caution">
    <text evidence="1">The sequence shown here is derived from an EMBL/GenBank/DDBJ whole genome shotgun (WGS) entry which is preliminary data.</text>
</comment>
<proteinExistence type="predicted"/>